<feature type="region of interest" description="Disordered" evidence="1">
    <location>
        <begin position="35"/>
        <end position="58"/>
    </location>
</feature>
<dbReference type="EnsemblMetazoa" id="AATE011996-RA">
    <property type="protein sequence ID" value="AATE011996-PA.1"/>
    <property type="gene ID" value="AATE011996"/>
</dbReference>
<dbReference type="VEuPathDB" id="VectorBase:AATE011996"/>
<proteinExistence type="predicted"/>
<protein>
    <submittedName>
        <fullName evidence="2">Uncharacterized protein</fullName>
    </submittedName>
</protein>
<name>A0A182J5Z3_ANOAO</name>
<feature type="region of interest" description="Disordered" evidence="1">
    <location>
        <begin position="130"/>
        <end position="157"/>
    </location>
</feature>
<organism evidence="2">
    <name type="scientific">Anopheles atroparvus</name>
    <name type="common">European mosquito</name>
    <dbReference type="NCBI Taxonomy" id="41427"/>
    <lineage>
        <taxon>Eukaryota</taxon>
        <taxon>Metazoa</taxon>
        <taxon>Ecdysozoa</taxon>
        <taxon>Arthropoda</taxon>
        <taxon>Hexapoda</taxon>
        <taxon>Insecta</taxon>
        <taxon>Pterygota</taxon>
        <taxon>Neoptera</taxon>
        <taxon>Endopterygota</taxon>
        <taxon>Diptera</taxon>
        <taxon>Nematocera</taxon>
        <taxon>Culicoidea</taxon>
        <taxon>Culicidae</taxon>
        <taxon>Anophelinae</taxon>
        <taxon>Anopheles</taxon>
    </lineage>
</organism>
<evidence type="ECO:0000256" key="1">
    <source>
        <dbReference type="SAM" id="MobiDB-lite"/>
    </source>
</evidence>
<dbReference type="AlphaFoldDB" id="A0A182J5Z3"/>
<accession>A0A182J5Z3</accession>
<reference evidence="2" key="1">
    <citation type="submission" date="2022-08" db="UniProtKB">
        <authorList>
            <consortium name="EnsemblMetazoa"/>
        </authorList>
    </citation>
    <scope>IDENTIFICATION</scope>
    <source>
        <strain evidence="2">EBRO</strain>
    </source>
</reference>
<evidence type="ECO:0000313" key="2">
    <source>
        <dbReference type="EnsemblMetazoa" id="AATE011996-PA.1"/>
    </source>
</evidence>
<feature type="compositionally biased region" description="Acidic residues" evidence="1">
    <location>
        <begin position="131"/>
        <end position="146"/>
    </location>
</feature>
<feature type="compositionally biased region" description="Basic and acidic residues" evidence="1">
    <location>
        <begin position="45"/>
        <end position="57"/>
    </location>
</feature>
<sequence length="348" mass="37291">MTQQEVSHFAFHERSAKRMHSFRFRGGSVLLSRSAINTESDSGEEERSGDSGEERGGVRRFSVPAIAASTCRTRSLDDLANGGPNRHMYCAELEVIPDRDTLAGSSIMAEIAVDDADEDDADGAIVIALDKDEEEDEEEEEDEGGEEAAPPIDGGGVIRVMDKSVDGDIDRFASGPAPVPFSAAAAIEAAARRAGSTPPPTGTPMYAACSYVSTPMYSSSSSPSSSSSSSASSSATPALLRTSPAAFDRALVALGPVVLHPVQLQHVIVAKVPEADITMTLHLCGRSPVWMRMCRCSLPLCSNARPQISHLYGRSLVWIRRCTCRFSFTLNILWQNSHSNGRSPVCVR</sequence>